<protein>
    <submittedName>
        <fullName evidence="2">Lcp5 protein</fullName>
    </submittedName>
</protein>
<feature type="region of interest" description="Disordered" evidence="1">
    <location>
        <begin position="139"/>
        <end position="257"/>
    </location>
</feature>
<accession>A0AAV5RCV3</accession>
<dbReference type="PANTHER" id="PTHR13237">
    <property type="entry name" value="SOMETHING ABOUT SILENCING PROTEIN 10-RELATED"/>
    <property type="match status" value="1"/>
</dbReference>
<proteinExistence type="predicted"/>
<feature type="compositionally biased region" description="Acidic residues" evidence="1">
    <location>
        <begin position="157"/>
        <end position="178"/>
    </location>
</feature>
<evidence type="ECO:0000313" key="3">
    <source>
        <dbReference type="Proteomes" id="UP001378960"/>
    </source>
</evidence>
<feature type="compositionally biased region" description="Basic and acidic residues" evidence="1">
    <location>
        <begin position="360"/>
        <end position="371"/>
    </location>
</feature>
<comment type="caution">
    <text evidence="2">The sequence shown here is derived from an EMBL/GenBank/DDBJ whole genome shotgun (WGS) entry which is preliminary data.</text>
</comment>
<dbReference type="AlphaFoldDB" id="A0AAV5RCV3"/>
<keyword evidence="3" id="KW-1185">Reference proteome</keyword>
<feature type="compositionally biased region" description="Basic and acidic residues" evidence="1">
    <location>
        <begin position="222"/>
        <end position="234"/>
    </location>
</feature>
<gene>
    <name evidence="2" type="ORF">DAPK24_055810</name>
</gene>
<evidence type="ECO:0000313" key="2">
    <source>
        <dbReference type="EMBL" id="GMM48983.1"/>
    </source>
</evidence>
<dbReference type="PANTHER" id="PTHR13237:SF9">
    <property type="entry name" value="NEUROGUIDIN"/>
    <property type="match status" value="1"/>
</dbReference>
<dbReference type="Proteomes" id="UP001378960">
    <property type="component" value="Unassembled WGS sequence"/>
</dbReference>
<organism evidence="2 3">
    <name type="scientific">Pichia kluyveri</name>
    <name type="common">Yeast</name>
    <dbReference type="NCBI Taxonomy" id="36015"/>
    <lineage>
        <taxon>Eukaryota</taxon>
        <taxon>Fungi</taxon>
        <taxon>Dikarya</taxon>
        <taxon>Ascomycota</taxon>
        <taxon>Saccharomycotina</taxon>
        <taxon>Pichiomycetes</taxon>
        <taxon>Pichiales</taxon>
        <taxon>Pichiaceae</taxon>
        <taxon>Pichia</taxon>
    </lineage>
</organism>
<evidence type="ECO:0000256" key="1">
    <source>
        <dbReference type="SAM" id="MobiDB-lite"/>
    </source>
</evidence>
<name>A0AAV5RCV3_PICKL</name>
<dbReference type="GO" id="GO:0000462">
    <property type="term" value="P:maturation of SSU-rRNA from tricistronic rRNA transcript (SSU-rRNA, 5.8S rRNA, LSU-rRNA)"/>
    <property type="evidence" value="ECO:0007669"/>
    <property type="project" value="TreeGrafter"/>
</dbReference>
<dbReference type="EMBL" id="BTGB01000009">
    <property type="protein sequence ID" value="GMM48983.1"/>
    <property type="molecule type" value="Genomic_DNA"/>
</dbReference>
<feature type="compositionally biased region" description="Basic and acidic residues" evidence="1">
    <location>
        <begin position="140"/>
        <end position="156"/>
    </location>
</feature>
<dbReference type="GO" id="GO:0032040">
    <property type="term" value="C:small-subunit processome"/>
    <property type="evidence" value="ECO:0007669"/>
    <property type="project" value="TreeGrafter"/>
</dbReference>
<feature type="region of interest" description="Disordered" evidence="1">
    <location>
        <begin position="344"/>
        <end position="371"/>
    </location>
</feature>
<reference evidence="2 3" key="1">
    <citation type="journal article" date="2023" name="Elife">
        <title>Identification of key yeast species and microbe-microbe interactions impacting larval growth of Drosophila in the wild.</title>
        <authorList>
            <person name="Mure A."/>
            <person name="Sugiura Y."/>
            <person name="Maeda R."/>
            <person name="Honda K."/>
            <person name="Sakurai N."/>
            <person name="Takahashi Y."/>
            <person name="Watada M."/>
            <person name="Katoh T."/>
            <person name="Gotoh A."/>
            <person name="Gotoh Y."/>
            <person name="Taniguchi I."/>
            <person name="Nakamura K."/>
            <person name="Hayashi T."/>
            <person name="Katayama T."/>
            <person name="Uemura T."/>
            <person name="Hattori Y."/>
        </authorList>
    </citation>
    <scope>NUCLEOTIDE SEQUENCE [LARGE SCALE GENOMIC DNA]</scope>
    <source>
        <strain evidence="2 3">PK-24</strain>
    </source>
</reference>
<sequence>MSKSQQPVVLDDLLSSIAESIDSTSLVLDKLEDDFNPDNKEVPKLIKSILKTLGSDSDLDSVSLLSLKNASLLNYVTDLALYLSLRLKSFKEEKGDSAYESNKEDVLNSAATNRIVLEKGIKALEKKTSYQLEKMVSAYHRREKEQDDIDAKKKEEDNDENNEDEEEDDDDEEEEEAENGLNFKPNPSALLYSNKQHLIAKKAEAKLEEEHETETNLEQGEEELKSNKSNEKYKPPKIAATAINDPDRPVKSKKQRNLQSMDEYLQDISDAPIADKSIGSTIINNGRDIKSKKQMEKEAEIQRYEEENFTRLPATKTKENKRERAKRMRNEFFGEDWSMFENNMSVGGNDGQPKKRKRISAWERAKRKIDN</sequence>